<protein>
    <submittedName>
        <fullName evidence="4">CBS domain-containing protein</fullName>
    </submittedName>
</protein>
<dbReference type="InterPro" id="IPR000644">
    <property type="entry name" value="CBS_dom"/>
</dbReference>
<comment type="caution">
    <text evidence="4">The sequence shown here is derived from an EMBL/GenBank/DDBJ whole genome shotgun (WGS) entry which is preliminary data.</text>
</comment>
<dbReference type="PANTHER" id="PTHR43080:SF2">
    <property type="entry name" value="CBS DOMAIN-CONTAINING PROTEIN"/>
    <property type="match status" value="1"/>
</dbReference>
<proteinExistence type="predicted"/>
<dbReference type="PANTHER" id="PTHR43080">
    <property type="entry name" value="CBS DOMAIN-CONTAINING PROTEIN CBSX3, MITOCHONDRIAL"/>
    <property type="match status" value="1"/>
</dbReference>
<dbReference type="Pfam" id="PF00571">
    <property type="entry name" value="CBS"/>
    <property type="match status" value="2"/>
</dbReference>
<name>A0A8J6T1S4_9DELT</name>
<keyword evidence="1 2" id="KW-0129">CBS domain</keyword>
<dbReference type="InterPro" id="IPR051257">
    <property type="entry name" value="Diverse_CBS-Domain"/>
</dbReference>
<evidence type="ECO:0000313" key="5">
    <source>
        <dbReference type="Proteomes" id="UP000650524"/>
    </source>
</evidence>
<feature type="domain" description="CBS" evidence="3">
    <location>
        <begin position="76"/>
        <end position="131"/>
    </location>
</feature>
<dbReference type="PROSITE" id="PS51371">
    <property type="entry name" value="CBS"/>
    <property type="match status" value="2"/>
</dbReference>
<evidence type="ECO:0000259" key="3">
    <source>
        <dbReference type="PROSITE" id="PS51371"/>
    </source>
</evidence>
<dbReference type="AlphaFoldDB" id="A0A8J6T1S4"/>
<dbReference type="SUPFAM" id="SSF54631">
    <property type="entry name" value="CBS-domain pair"/>
    <property type="match status" value="1"/>
</dbReference>
<dbReference type="EMBL" id="JACNJD010000090">
    <property type="protein sequence ID" value="MBC8176105.1"/>
    <property type="molecule type" value="Genomic_DNA"/>
</dbReference>
<accession>A0A8J6T1S4</accession>
<sequence length="149" mass="16730">MRIQDILDQVGREVLRIDSGLSVEEAVNLMIDKDSSTLIVTEGKRPVGIFTERDVLCSYAKFKPKAFSEIGLKNAMTNKLIVARPEDEIDATISLMIQTSIRHLPVVEDGKITSVLNMCDLVHFQVGNLSTELHYLEEYLNDLHDAGRD</sequence>
<dbReference type="Gene3D" id="3.10.580.10">
    <property type="entry name" value="CBS-domain"/>
    <property type="match status" value="1"/>
</dbReference>
<dbReference type="SMART" id="SM00116">
    <property type="entry name" value="CBS"/>
    <property type="match status" value="2"/>
</dbReference>
<organism evidence="4 5">
    <name type="scientific">Candidatus Desulfacyla euxinica</name>
    <dbReference type="NCBI Taxonomy" id="2841693"/>
    <lineage>
        <taxon>Bacteria</taxon>
        <taxon>Deltaproteobacteria</taxon>
        <taxon>Candidatus Desulfacyla</taxon>
    </lineage>
</organism>
<feature type="domain" description="CBS" evidence="3">
    <location>
        <begin position="10"/>
        <end position="67"/>
    </location>
</feature>
<dbReference type="Proteomes" id="UP000650524">
    <property type="component" value="Unassembled WGS sequence"/>
</dbReference>
<dbReference type="InterPro" id="IPR046342">
    <property type="entry name" value="CBS_dom_sf"/>
</dbReference>
<gene>
    <name evidence="4" type="ORF">H8E19_01765</name>
</gene>
<reference evidence="4 5" key="1">
    <citation type="submission" date="2020-08" db="EMBL/GenBank/DDBJ databases">
        <title>Bridging the membrane lipid divide: bacteria of the FCB group superphylum have the potential to synthesize archaeal ether lipids.</title>
        <authorList>
            <person name="Villanueva L."/>
            <person name="Von Meijenfeldt F.A.B."/>
            <person name="Westbye A.B."/>
            <person name="Yadav S."/>
            <person name="Hopmans E.C."/>
            <person name="Dutilh B.E."/>
            <person name="Sinninghe Damste J.S."/>
        </authorList>
    </citation>
    <scope>NUCLEOTIDE SEQUENCE [LARGE SCALE GENOMIC DNA]</scope>
    <source>
        <strain evidence="4">NIOZ-UU27</strain>
    </source>
</reference>
<evidence type="ECO:0000256" key="1">
    <source>
        <dbReference type="ARBA" id="ARBA00023122"/>
    </source>
</evidence>
<evidence type="ECO:0000313" key="4">
    <source>
        <dbReference type="EMBL" id="MBC8176105.1"/>
    </source>
</evidence>
<evidence type="ECO:0000256" key="2">
    <source>
        <dbReference type="PROSITE-ProRule" id="PRU00703"/>
    </source>
</evidence>